<evidence type="ECO:0000256" key="7">
    <source>
        <dbReference type="ARBA" id="ARBA00022695"/>
    </source>
</evidence>
<dbReference type="SUPFAM" id="SSF55821">
    <property type="entry name" value="YrdC/RibB"/>
    <property type="match status" value="1"/>
</dbReference>
<dbReference type="GO" id="GO:0006450">
    <property type="term" value="P:regulation of translational fidelity"/>
    <property type="evidence" value="ECO:0007669"/>
    <property type="project" value="TreeGrafter"/>
</dbReference>
<keyword evidence="14" id="KW-1185">Reference proteome</keyword>
<dbReference type="InterPro" id="IPR017945">
    <property type="entry name" value="DHBP_synth_RibB-like_a/b_dom"/>
</dbReference>
<gene>
    <name evidence="13" type="ORF">AArcSt2_02760</name>
</gene>
<dbReference type="Proteomes" id="UP001203207">
    <property type="component" value="Unassembled WGS sequence"/>
</dbReference>
<name>A0AAE3FVV4_9EURY</name>
<dbReference type="Pfam" id="PF01300">
    <property type="entry name" value="Sua5_yciO_yrdC"/>
    <property type="match status" value="1"/>
</dbReference>
<comment type="subcellular location">
    <subcellularLocation>
        <location evidence="1">Cytoplasm</location>
    </subcellularLocation>
</comment>
<evidence type="ECO:0000256" key="10">
    <source>
        <dbReference type="ARBA" id="ARBA00029774"/>
    </source>
</evidence>
<dbReference type="PANTHER" id="PTHR17490">
    <property type="entry name" value="SUA5"/>
    <property type="match status" value="1"/>
</dbReference>
<comment type="caution">
    <text evidence="13">The sequence shown here is derived from an EMBL/GenBank/DDBJ whole genome shotgun (WGS) entry which is preliminary data.</text>
</comment>
<keyword evidence="4" id="KW-0963">Cytoplasm</keyword>
<comment type="catalytic activity">
    <reaction evidence="11">
        <text>L-threonine + hydrogencarbonate + ATP = L-threonylcarbamoyladenylate + diphosphate + H2O</text>
        <dbReference type="Rhea" id="RHEA:36407"/>
        <dbReference type="ChEBI" id="CHEBI:15377"/>
        <dbReference type="ChEBI" id="CHEBI:17544"/>
        <dbReference type="ChEBI" id="CHEBI:30616"/>
        <dbReference type="ChEBI" id="CHEBI:33019"/>
        <dbReference type="ChEBI" id="CHEBI:57926"/>
        <dbReference type="ChEBI" id="CHEBI:73682"/>
        <dbReference type="EC" id="2.7.7.87"/>
    </reaction>
</comment>
<reference evidence="13" key="1">
    <citation type="journal article" date="2022" name="Syst. Appl. Microbiol.">
        <title>Natronocalculus amylovorans gen. nov., sp. nov., and Natranaeroarchaeum aerophilus sp. nov., dominant culturable amylolytic natronoarchaea from hypersaline soda lakes in southwestern Siberia.</title>
        <authorList>
            <person name="Sorokin D.Y."/>
            <person name="Elcheninov A.G."/>
            <person name="Khizhniak T.V."/>
            <person name="Koenen M."/>
            <person name="Bale N.J."/>
            <person name="Damste J.S.S."/>
            <person name="Kublanov I.V."/>
        </authorList>
    </citation>
    <scope>NUCLEOTIDE SEQUENCE</scope>
    <source>
        <strain evidence="13">AArc-St2</strain>
    </source>
</reference>
<evidence type="ECO:0000256" key="3">
    <source>
        <dbReference type="ARBA" id="ARBA00012584"/>
    </source>
</evidence>
<evidence type="ECO:0000256" key="5">
    <source>
        <dbReference type="ARBA" id="ARBA00022679"/>
    </source>
</evidence>
<dbReference type="Gene3D" id="3.90.870.10">
    <property type="entry name" value="DHBP synthase"/>
    <property type="match status" value="1"/>
</dbReference>
<sequence length="204" mass="21459">MDSEDTLPSSLRAGAAALTEGEAVVYPTETVYGLGVDASNAAAVETVFTIKNRPHDKPLSIGVPDLSTAEQWARLTDRDRAFIDRFLPGPATVVVERNPDLPDALTDGGDRIGIRIPDHPIALELLELVKPLPVTATSANKSGKPSIRKPTALPQSIREQVAVVIDGGETPGGASTVVDVSQGVIHRRGADADAIEAWLAESSL</sequence>
<evidence type="ECO:0000256" key="8">
    <source>
        <dbReference type="ARBA" id="ARBA00022741"/>
    </source>
</evidence>
<dbReference type="InterPro" id="IPR006070">
    <property type="entry name" value="Sua5-like_dom"/>
</dbReference>
<keyword evidence="5" id="KW-0808">Transferase</keyword>
<dbReference type="PANTHER" id="PTHR17490:SF16">
    <property type="entry name" value="THREONYLCARBAMOYL-AMP SYNTHASE"/>
    <property type="match status" value="1"/>
</dbReference>
<protein>
    <recommendedName>
        <fullName evidence="10">L-threonylcarbamoyladenylate synthase</fullName>
        <ecNumber evidence="3">2.7.7.87</ecNumber>
    </recommendedName>
    <alternativeName>
        <fullName evidence="10">L-threonylcarbamoyladenylate synthase</fullName>
    </alternativeName>
</protein>
<proteinExistence type="inferred from homology"/>
<feature type="domain" description="YrdC-like" evidence="12">
    <location>
        <begin position="8"/>
        <end position="191"/>
    </location>
</feature>
<keyword evidence="6" id="KW-0819">tRNA processing</keyword>
<evidence type="ECO:0000256" key="9">
    <source>
        <dbReference type="ARBA" id="ARBA00022840"/>
    </source>
</evidence>
<dbReference type="GO" id="GO:0008033">
    <property type="term" value="P:tRNA processing"/>
    <property type="evidence" value="ECO:0007669"/>
    <property type="project" value="UniProtKB-KW"/>
</dbReference>
<accession>A0AAE3FVV4</accession>
<evidence type="ECO:0000313" key="13">
    <source>
        <dbReference type="EMBL" id="MCL9815855.1"/>
    </source>
</evidence>
<keyword evidence="7" id="KW-0548">Nucleotidyltransferase</keyword>
<dbReference type="GO" id="GO:0000049">
    <property type="term" value="F:tRNA binding"/>
    <property type="evidence" value="ECO:0007669"/>
    <property type="project" value="TreeGrafter"/>
</dbReference>
<dbReference type="EMBL" id="JAKRVX010000001">
    <property type="protein sequence ID" value="MCL9815855.1"/>
    <property type="molecule type" value="Genomic_DNA"/>
</dbReference>
<dbReference type="RefSeq" id="WP_250582762.1">
    <property type="nucleotide sequence ID" value="NZ_JAKRVX010000001.1"/>
</dbReference>
<evidence type="ECO:0000256" key="11">
    <source>
        <dbReference type="ARBA" id="ARBA00048366"/>
    </source>
</evidence>
<dbReference type="PROSITE" id="PS51163">
    <property type="entry name" value="YRDC"/>
    <property type="match status" value="1"/>
</dbReference>
<evidence type="ECO:0000313" key="14">
    <source>
        <dbReference type="Proteomes" id="UP001203207"/>
    </source>
</evidence>
<evidence type="ECO:0000256" key="2">
    <source>
        <dbReference type="ARBA" id="ARBA00007663"/>
    </source>
</evidence>
<dbReference type="GO" id="GO:0005737">
    <property type="term" value="C:cytoplasm"/>
    <property type="evidence" value="ECO:0007669"/>
    <property type="project" value="UniProtKB-SubCell"/>
</dbReference>
<dbReference type="AlphaFoldDB" id="A0AAE3FVV4"/>
<evidence type="ECO:0000256" key="6">
    <source>
        <dbReference type="ARBA" id="ARBA00022694"/>
    </source>
</evidence>
<dbReference type="InterPro" id="IPR050156">
    <property type="entry name" value="TC-AMP_synthase_SUA5"/>
</dbReference>
<keyword evidence="9" id="KW-0067">ATP-binding</keyword>
<evidence type="ECO:0000259" key="12">
    <source>
        <dbReference type="PROSITE" id="PS51163"/>
    </source>
</evidence>
<dbReference type="GO" id="GO:0005524">
    <property type="term" value="F:ATP binding"/>
    <property type="evidence" value="ECO:0007669"/>
    <property type="project" value="UniProtKB-KW"/>
</dbReference>
<reference evidence="13" key="2">
    <citation type="submission" date="2022-02" db="EMBL/GenBank/DDBJ databases">
        <authorList>
            <person name="Elcheninov A.G."/>
            <person name="Sorokin D.Y."/>
            <person name="Kublanov I.V."/>
        </authorList>
    </citation>
    <scope>NUCLEOTIDE SEQUENCE</scope>
    <source>
        <strain evidence="13">AArc-St2</strain>
    </source>
</reference>
<comment type="similarity">
    <text evidence="2">Belongs to the SUA5 family.</text>
</comment>
<evidence type="ECO:0000256" key="4">
    <source>
        <dbReference type="ARBA" id="ARBA00022490"/>
    </source>
</evidence>
<dbReference type="EC" id="2.7.7.87" evidence="3"/>
<dbReference type="GO" id="GO:0061710">
    <property type="term" value="F:L-threonylcarbamoyladenylate synthase"/>
    <property type="evidence" value="ECO:0007669"/>
    <property type="project" value="UniProtKB-EC"/>
</dbReference>
<dbReference type="NCBIfam" id="TIGR00057">
    <property type="entry name" value="L-threonylcarbamoyladenylate synthase"/>
    <property type="match status" value="1"/>
</dbReference>
<evidence type="ECO:0000256" key="1">
    <source>
        <dbReference type="ARBA" id="ARBA00004496"/>
    </source>
</evidence>
<dbReference type="GO" id="GO:0003725">
    <property type="term" value="F:double-stranded RNA binding"/>
    <property type="evidence" value="ECO:0007669"/>
    <property type="project" value="InterPro"/>
</dbReference>
<organism evidence="13 14">
    <name type="scientific">Natronocalculus amylovorans</name>
    <dbReference type="NCBI Taxonomy" id="2917812"/>
    <lineage>
        <taxon>Archaea</taxon>
        <taxon>Methanobacteriati</taxon>
        <taxon>Methanobacteriota</taxon>
        <taxon>Stenosarchaea group</taxon>
        <taxon>Halobacteria</taxon>
        <taxon>Halobacteriales</taxon>
        <taxon>Haloferacaceae</taxon>
        <taxon>Natronocalculus</taxon>
    </lineage>
</organism>
<keyword evidence="8" id="KW-0547">Nucleotide-binding</keyword>